<sequence length="211" mass="24538">MNEKSAEVSYGSLAKNTETHGKFTTNNTYQHSVHYQSAREAGQSQMYHLCELEYDDIDLVPFAEQITILLFETFNSSVLNFSNSNRPKAGEFNSDRDFANDLLHVAQDVFRVTRWPRECITNKDFGAPVRGKGYEFRRIIRKLRADLTNLASLRALKNLPCARLLLAVPPPRVRKTVIMMEKAFVKKRQLERNKLTKERSKDEWLQHRSRC</sequence>
<reference evidence="1" key="1">
    <citation type="journal article" date="2021" name="J Fungi (Basel)">
        <title>Virulence traits and population genomics of the black yeast Aureobasidium melanogenum.</title>
        <authorList>
            <person name="Cernosa A."/>
            <person name="Sun X."/>
            <person name="Gostincar C."/>
            <person name="Fang C."/>
            <person name="Gunde-Cimerman N."/>
            <person name="Song Z."/>
        </authorList>
    </citation>
    <scope>NUCLEOTIDE SEQUENCE</scope>
    <source>
        <strain evidence="1">EXF-8016</strain>
    </source>
</reference>
<reference evidence="1" key="2">
    <citation type="submission" date="2021-08" db="EMBL/GenBank/DDBJ databases">
        <authorList>
            <person name="Gostincar C."/>
            <person name="Sun X."/>
            <person name="Song Z."/>
            <person name="Gunde-Cimerman N."/>
        </authorList>
    </citation>
    <scope>NUCLEOTIDE SEQUENCE</scope>
    <source>
        <strain evidence="1">EXF-8016</strain>
    </source>
</reference>
<dbReference type="AlphaFoldDB" id="A0A9P8GQ01"/>
<organism evidence="1 2">
    <name type="scientific">Aureobasidium melanogenum</name>
    <name type="common">Aureobasidium pullulans var. melanogenum</name>
    <dbReference type="NCBI Taxonomy" id="46634"/>
    <lineage>
        <taxon>Eukaryota</taxon>
        <taxon>Fungi</taxon>
        <taxon>Dikarya</taxon>
        <taxon>Ascomycota</taxon>
        <taxon>Pezizomycotina</taxon>
        <taxon>Dothideomycetes</taxon>
        <taxon>Dothideomycetidae</taxon>
        <taxon>Dothideales</taxon>
        <taxon>Saccotheciaceae</taxon>
        <taxon>Aureobasidium</taxon>
    </lineage>
</organism>
<gene>
    <name evidence="1" type="ORF">KCV03_g342</name>
</gene>
<accession>A0A9P8GQ01</accession>
<evidence type="ECO:0000313" key="1">
    <source>
        <dbReference type="EMBL" id="KAH0237700.1"/>
    </source>
</evidence>
<protein>
    <submittedName>
        <fullName evidence="1">Uncharacterized protein</fullName>
    </submittedName>
</protein>
<name>A0A9P8GQ01_AURME</name>
<comment type="caution">
    <text evidence="1">The sequence shown here is derived from an EMBL/GenBank/DDBJ whole genome shotgun (WGS) entry which is preliminary data.</text>
</comment>
<dbReference type="Proteomes" id="UP000767238">
    <property type="component" value="Unassembled WGS sequence"/>
</dbReference>
<evidence type="ECO:0000313" key="2">
    <source>
        <dbReference type="Proteomes" id="UP000767238"/>
    </source>
</evidence>
<feature type="non-terminal residue" evidence="1">
    <location>
        <position position="211"/>
    </location>
</feature>
<proteinExistence type="predicted"/>
<dbReference type="EMBL" id="JAHFYH010000001">
    <property type="protein sequence ID" value="KAH0237700.1"/>
    <property type="molecule type" value="Genomic_DNA"/>
</dbReference>